<dbReference type="OrthoDB" id="9800058at2"/>
<name>A0A443ZXP0_9PSED</name>
<dbReference type="InterPro" id="IPR006439">
    <property type="entry name" value="HAD-SF_hydro_IA"/>
</dbReference>
<dbReference type="SUPFAM" id="SSF56784">
    <property type="entry name" value="HAD-like"/>
    <property type="match status" value="1"/>
</dbReference>
<gene>
    <name evidence="1" type="ORF">DM813_07775</name>
</gene>
<evidence type="ECO:0000313" key="1">
    <source>
        <dbReference type="EMBL" id="RWU25738.1"/>
    </source>
</evidence>
<dbReference type="InterPro" id="IPR023214">
    <property type="entry name" value="HAD_sf"/>
</dbReference>
<dbReference type="GO" id="GO:0050308">
    <property type="term" value="F:sugar-phosphatase activity"/>
    <property type="evidence" value="ECO:0007669"/>
    <property type="project" value="TreeGrafter"/>
</dbReference>
<dbReference type="Proteomes" id="UP000288983">
    <property type="component" value="Unassembled WGS sequence"/>
</dbReference>
<comment type="caution">
    <text evidence="1">The sequence shown here is derived from an EMBL/GenBank/DDBJ whole genome shotgun (WGS) entry which is preliminary data.</text>
</comment>
<accession>A0A443ZXP0</accession>
<protein>
    <recommendedName>
        <fullName evidence="3">HAD-IA family hydrolase</fullName>
    </recommendedName>
</protein>
<dbReference type="PANTHER" id="PTHR43481">
    <property type="entry name" value="FRUCTOSE-1-PHOSPHATE PHOSPHATASE"/>
    <property type="match status" value="1"/>
</dbReference>
<dbReference type="Gene3D" id="3.40.50.1000">
    <property type="entry name" value="HAD superfamily/HAD-like"/>
    <property type="match status" value="1"/>
</dbReference>
<reference evidence="1 2" key="1">
    <citation type="submission" date="2018-06" db="EMBL/GenBank/DDBJ databases">
        <title>Bacteria isolated from soil of Wuhan.</title>
        <authorList>
            <person name="Wei X."/>
            <person name="Chunhua H."/>
        </authorList>
    </citation>
    <scope>NUCLEOTIDE SEQUENCE [LARGE SCALE GENOMIC DNA]</scope>
    <source>
        <strain evidence="2">xwS2</strain>
    </source>
</reference>
<dbReference type="EMBL" id="QJRG01000034">
    <property type="protein sequence ID" value="RWU25738.1"/>
    <property type="molecule type" value="Genomic_DNA"/>
</dbReference>
<evidence type="ECO:0000313" key="2">
    <source>
        <dbReference type="Proteomes" id="UP000288983"/>
    </source>
</evidence>
<dbReference type="InterPro" id="IPR023198">
    <property type="entry name" value="PGP-like_dom2"/>
</dbReference>
<dbReference type="SFLD" id="SFLDG01129">
    <property type="entry name" value="C1.5:_HAD__Beta-PGM__Phosphata"/>
    <property type="match status" value="1"/>
</dbReference>
<organism evidence="1 2">
    <name type="scientific">Pseudomonas alkylphenolica</name>
    <dbReference type="NCBI Taxonomy" id="237609"/>
    <lineage>
        <taxon>Bacteria</taxon>
        <taxon>Pseudomonadati</taxon>
        <taxon>Pseudomonadota</taxon>
        <taxon>Gammaproteobacteria</taxon>
        <taxon>Pseudomonadales</taxon>
        <taxon>Pseudomonadaceae</taxon>
        <taxon>Pseudomonas</taxon>
    </lineage>
</organism>
<dbReference type="RefSeq" id="WP_128322803.1">
    <property type="nucleotide sequence ID" value="NZ_QJRG01000034.1"/>
</dbReference>
<sequence>MKNERWAHEVGGLLFDLDGTLVCSLQLIERVLGGWARKVGQDPAALIAASHGRRTQDIVCRYCPADRDPLRERAELDAQFAESLEGVEAIAGAAAFIESLGALPWGIVTSAERALTERRLRAVGLPIPRVLVAAEDVAQGKPDPAGYRLGAELLGIPPAQLLVFEDAPAGIAAAQAAGMRVLVVGEQDPSGSGLACLRDYAQVEVALMPGESRRAMLALRRTAKQA</sequence>
<dbReference type="Pfam" id="PF00702">
    <property type="entry name" value="Hydrolase"/>
    <property type="match status" value="1"/>
</dbReference>
<evidence type="ECO:0008006" key="3">
    <source>
        <dbReference type="Google" id="ProtNLM"/>
    </source>
</evidence>
<proteinExistence type="predicted"/>
<dbReference type="InterPro" id="IPR036412">
    <property type="entry name" value="HAD-like_sf"/>
</dbReference>
<dbReference type="NCBIfam" id="TIGR01509">
    <property type="entry name" value="HAD-SF-IA-v3"/>
    <property type="match status" value="1"/>
</dbReference>
<dbReference type="SFLD" id="SFLDS00003">
    <property type="entry name" value="Haloacid_Dehalogenase"/>
    <property type="match status" value="1"/>
</dbReference>
<dbReference type="Gene3D" id="1.10.150.240">
    <property type="entry name" value="Putative phosphatase, domain 2"/>
    <property type="match status" value="1"/>
</dbReference>
<dbReference type="PANTHER" id="PTHR43481:SF4">
    <property type="entry name" value="GLYCEROL-1-PHOSPHATE PHOSPHOHYDROLASE 1-RELATED"/>
    <property type="match status" value="1"/>
</dbReference>
<dbReference type="PRINTS" id="PR00413">
    <property type="entry name" value="HADHALOGNASE"/>
</dbReference>
<dbReference type="AlphaFoldDB" id="A0A443ZXP0"/>
<dbReference type="InterPro" id="IPR051806">
    <property type="entry name" value="HAD-like_SPP"/>
</dbReference>